<keyword evidence="2" id="KW-1133">Transmembrane helix</keyword>
<sequence>MSLPQHPTPAQNTNDTTNPSPNEVPRALMHAGVVAIIEGIIGGVLAIAAAVHQALAGTDGSLLVSDPSRGSMIGYGTAVFLLCVFGAVGVAGVYLRRGNRWGRGPVLMMQLLLVMITIYMWKGGMPWLAITVGAVALYCLSRLFAKESVAWAARMYG</sequence>
<keyword evidence="4" id="KW-1185">Reference proteome</keyword>
<name>U3GX52_9CORY</name>
<organism evidence="3 4">
    <name type="scientific">Corynebacterium argentoratense DSM 44202</name>
    <dbReference type="NCBI Taxonomy" id="1348662"/>
    <lineage>
        <taxon>Bacteria</taxon>
        <taxon>Bacillati</taxon>
        <taxon>Actinomycetota</taxon>
        <taxon>Actinomycetes</taxon>
        <taxon>Mycobacteriales</taxon>
        <taxon>Corynebacteriaceae</taxon>
        <taxon>Corynebacterium</taxon>
    </lineage>
</organism>
<evidence type="ECO:0000256" key="2">
    <source>
        <dbReference type="SAM" id="Phobius"/>
    </source>
</evidence>
<feature type="transmembrane region" description="Helical" evidence="2">
    <location>
        <begin position="27"/>
        <end position="52"/>
    </location>
</feature>
<keyword evidence="2" id="KW-0812">Transmembrane</keyword>
<evidence type="ECO:0008006" key="5">
    <source>
        <dbReference type="Google" id="ProtNLM"/>
    </source>
</evidence>
<gene>
    <name evidence="3" type="ORF">CARG_01935</name>
</gene>
<dbReference type="eggNOG" id="ENOG5033A20">
    <property type="taxonomic scope" value="Bacteria"/>
</dbReference>
<reference evidence="3 4" key="1">
    <citation type="journal article" date="2013" name="Genome Announc.">
        <title>Whole-Genome Sequence of the Clinical Strain Corynebacterium argentoratense DSM 44202, Isolated from a Human Throat Specimen.</title>
        <authorList>
            <person name="Bomholt C."/>
            <person name="Glaub A."/>
            <person name="Gravermann K."/>
            <person name="Albersmeier A."/>
            <person name="Brinkrolf K."/>
            <person name="Ruckert C."/>
            <person name="Tauch A."/>
        </authorList>
    </citation>
    <scope>NUCLEOTIDE SEQUENCE [LARGE SCALE GENOMIC DNA]</scope>
    <source>
        <strain evidence="3">DSM 44202</strain>
    </source>
</reference>
<dbReference type="Proteomes" id="UP000016943">
    <property type="component" value="Chromosome"/>
</dbReference>
<feature type="compositionally biased region" description="Polar residues" evidence="1">
    <location>
        <begin position="8"/>
        <end position="21"/>
    </location>
</feature>
<proteinExistence type="predicted"/>
<dbReference type="KEGG" id="caz:CARG_01935"/>
<dbReference type="HOGENOM" id="CLU_124994_0_1_11"/>
<feature type="transmembrane region" description="Helical" evidence="2">
    <location>
        <begin position="102"/>
        <end position="121"/>
    </location>
</feature>
<evidence type="ECO:0000313" key="4">
    <source>
        <dbReference type="Proteomes" id="UP000016943"/>
    </source>
</evidence>
<keyword evidence="2" id="KW-0472">Membrane</keyword>
<dbReference type="AlphaFoldDB" id="U3GX52"/>
<dbReference type="RefSeq" id="WP_020975696.1">
    <property type="nucleotide sequence ID" value="NC_022198.1"/>
</dbReference>
<feature type="transmembrane region" description="Helical" evidence="2">
    <location>
        <begin position="127"/>
        <end position="145"/>
    </location>
</feature>
<evidence type="ECO:0000256" key="1">
    <source>
        <dbReference type="SAM" id="MobiDB-lite"/>
    </source>
</evidence>
<dbReference type="OrthoDB" id="4775239at2"/>
<protein>
    <recommendedName>
        <fullName evidence="5">DUF2127 domain-containing protein</fullName>
    </recommendedName>
</protein>
<dbReference type="PATRIC" id="fig|1348662.3.peg.381"/>
<evidence type="ECO:0000313" key="3">
    <source>
        <dbReference type="EMBL" id="AGU14556.1"/>
    </source>
</evidence>
<feature type="region of interest" description="Disordered" evidence="1">
    <location>
        <begin position="1"/>
        <end position="23"/>
    </location>
</feature>
<dbReference type="EMBL" id="CP006365">
    <property type="protein sequence ID" value="AGU14556.1"/>
    <property type="molecule type" value="Genomic_DNA"/>
</dbReference>
<accession>U3GX52</accession>
<dbReference type="GeneID" id="78249252"/>
<feature type="transmembrane region" description="Helical" evidence="2">
    <location>
        <begin position="72"/>
        <end position="95"/>
    </location>
</feature>